<feature type="transmembrane region" description="Helical" evidence="9">
    <location>
        <begin position="140"/>
        <end position="157"/>
    </location>
</feature>
<keyword evidence="7 9" id="KW-0472">Membrane</keyword>
<keyword evidence="11" id="KW-1185">Reference proteome</keyword>
<comment type="subcellular location">
    <subcellularLocation>
        <location evidence="1">Cell membrane</location>
        <topology evidence="1">Multi-pass membrane protein</topology>
    </subcellularLocation>
</comment>
<keyword evidence="4" id="KW-0997">Cell inner membrane</keyword>
<dbReference type="GO" id="GO:0005886">
    <property type="term" value="C:plasma membrane"/>
    <property type="evidence" value="ECO:0007669"/>
    <property type="project" value="UniProtKB-SubCell"/>
</dbReference>
<feature type="transmembrane region" description="Helical" evidence="9">
    <location>
        <begin position="312"/>
        <end position="328"/>
    </location>
</feature>
<dbReference type="GO" id="GO:0022857">
    <property type="term" value="F:transmembrane transporter activity"/>
    <property type="evidence" value="ECO:0007669"/>
    <property type="project" value="InterPro"/>
</dbReference>
<keyword evidence="5 9" id="KW-0812">Transmembrane</keyword>
<feature type="transmembrane region" description="Helical" evidence="9">
    <location>
        <begin position="261"/>
        <end position="279"/>
    </location>
</feature>
<feature type="transmembrane region" description="Helical" evidence="9">
    <location>
        <begin position="61"/>
        <end position="81"/>
    </location>
</feature>
<dbReference type="InterPro" id="IPR001851">
    <property type="entry name" value="ABC_transp_permease"/>
</dbReference>
<evidence type="ECO:0000256" key="7">
    <source>
        <dbReference type="ARBA" id="ARBA00023136"/>
    </source>
</evidence>
<organism evidence="10 11">
    <name type="scientific">Paenibacillus validus</name>
    <dbReference type="NCBI Taxonomy" id="44253"/>
    <lineage>
        <taxon>Bacteria</taxon>
        <taxon>Bacillati</taxon>
        <taxon>Bacillota</taxon>
        <taxon>Bacilli</taxon>
        <taxon>Bacillales</taxon>
        <taxon>Paenibacillaceae</taxon>
        <taxon>Paenibacillus</taxon>
    </lineage>
</organism>
<feature type="transmembrane region" description="Helical" evidence="9">
    <location>
        <begin position="112"/>
        <end position="134"/>
    </location>
</feature>
<feature type="transmembrane region" description="Helical" evidence="9">
    <location>
        <begin position="87"/>
        <end position="105"/>
    </location>
</feature>
<evidence type="ECO:0000256" key="5">
    <source>
        <dbReference type="ARBA" id="ARBA00022692"/>
    </source>
</evidence>
<evidence type="ECO:0000256" key="1">
    <source>
        <dbReference type="ARBA" id="ARBA00004651"/>
    </source>
</evidence>
<feature type="transmembrane region" description="Helical" evidence="9">
    <location>
        <begin position="230"/>
        <end position="249"/>
    </location>
</feature>
<dbReference type="PANTHER" id="PTHR32196">
    <property type="entry name" value="ABC TRANSPORTER PERMEASE PROTEIN YPHD-RELATED-RELATED"/>
    <property type="match status" value="1"/>
</dbReference>
<evidence type="ECO:0000256" key="8">
    <source>
        <dbReference type="ARBA" id="ARBA00039381"/>
    </source>
</evidence>
<evidence type="ECO:0000256" key="2">
    <source>
        <dbReference type="ARBA" id="ARBA00022448"/>
    </source>
</evidence>
<protein>
    <recommendedName>
        <fullName evidence="8">Autoinducer 2 import system permease protein LsrD</fullName>
    </recommendedName>
</protein>
<keyword evidence="6 9" id="KW-1133">Transmembrane helix</keyword>
<reference evidence="10 11" key="1">
    <citation type="submission" date="2019-11" db="EMBL/GenBank/DDBJ databases">
        <title>Draft genome sequences of five Paenibacillus species of dairy origin.</title>
        <authorList>
            <person name="Olajide A.M."/>
            <person name="Chen S."/>
            <person name="Lapointe G."/>
        </authorList>
    </citation>
    <scope>NUCLEOTIDE SEQUENCE [LARGE SCALE GENOMIC DNA]</scope>
    <source>
        <strain evidence="10 11">2CS3</strain>
    </source>
</reference>
<evidence type="ECO:0000256" key="4">
    <source>
        <dbReference type="ARBA" id="ARBA00022519"/>
    </source>
</evidence>
<evidence type="ECO:0000256" key="3">
    <source>
        <dbReference type="ARBA" id="ARBA00022475"/>
    </source>
</evidence>
<dbReference type="Proteomes" id="UP000450917">
    <property type="component" value="Unassembled WGS sequence"/>
</dbReference>
<dbReference type="RefSeq" id="WP_127606480.1">
    <property type="nucleotide sequence ID" value="NZ_JARTHJ010000005.1"/>
</dbReference>
<feature type="transmembrane region" description="Helical" evidence="9">
    <location>
        <begin position="34"/>
        <end position="54"/>
    </location>
</feature>
<proteinExistence type="predicted"/>
<comment type="caution">
    <text evidence="10">The sequence shown here is derived from an EMBL/GenBank/DDBJ whole genome shotgun (WGS) entry which is preliminary data.</text>
</comment>
<dbReference type="CDD" id="cd06579">
    <property type="entry name" value="TM_PBP1_transp_AraH_like"/>
    <property type="match status" value="1"/>
</dbReference>
<feature type="transmembrane region" description="Helical" evidence="9">
    <location>
        <begin position="285"/>
        <end position="305"/>
    </location>
</feature>
<evidence type="ECO:0000313" key="10">
    <source>
        <dbReference type="EMBL" id="MUG70111.1"/>
    </source>
</evidence>
<evidence type="ECO:0000256" key="9">
    <source>
        <dbReference type="SAM" id="Phobius"/>
    </source>
</evidence>
<evidence type="ECO:0000313" key="11">
    <source>
        <dbReference type="Proteomes" id="UP000450917"/>
    </source>
</evidence>
<dbReference type="EMBL" id="WNZX01000003">
    <property type="protein sequence ID" value="MUG70111.1"/>
    <property type="molecule type" value="Genomic_DNA"/>
</dbReference>
<accession>A0A7X2Z9R1</accession>
<dbReference type="PANTHER" id="PTHR32196:SF71">
    <property type="entry name" value="AUTOINDUCER 2 IMPORT SYSTEM PERMEASE PROTEIN LSRD"/>
    <property type="match status" value="1"/>
</dbReference>
<feature type="transmembrane region" description="Helical" evidence="9">
    <location>
        <begin position="178"/>
        <end position="199"/>
    </location>
</feature>
<evidence type="ECO:0000256" key="6">
    <source>
        <dbReference type="ARBA" id="ARBA00022989"/>
    </source>
</evidence>
<dbReference type="AlphaFoldDB" id="A0A7X2Z9R1"/>
<sequence>MQTLNKSSKEETSVVSRGPLFASSGIVDLIKRSYLVIFLGLAVVAGAIASPYFLTGRNIENIIVTGVVVSILAIGQFKVIVTRGIDLSVGSIAALGTVMVAVLLRQGLPIPIVIALTLAVCAAAGLINGIAVVYGGITPFIATFAMLSIARGVAYLIQVGTLIEVSNPTYLKLFTGSLLGIPNSVILVIVVMLVTAFIMKYTTFGRQLYAIGGNPEAARLSGLPVNRNLITTYVISGLFSGLAGLILAAQLQQGSSLLAKGYELNAIASAVVGGTSLFGGTGNPISAVIGGLLIGIISNIMNLVGILPEPQLIVLGLVILIAVFFTGGEGPKRLNKLIKWFRR</sequence>
<dbReference type="Pfam" id="PF02653">
    <property type="entry name" value="BPD_transp_2"/>
    <property type="match status" value="1"/>
</dbReference>
<name>A0A7X2Z9R1_9BACL</name>
<gene>
    <name evidence="10" type="ORF">GNP93_05395</name>
</gene>
<keyword evidence="3" id="KW-1003">Cell membrane</keyword>
<keyword evidence="2" id="KW-0813">Transport</keyword>